<gene>
    <name evidence="2" type="ORF">BU14_0086s0018</name>
</gene>
<feature type="compositionally biased region" description="Gly residues" evidence="1">
    <location>
        <begin position="251"/>
        <end position="270"/>
    </location>
</feature>
<dbReference type="EMBL" id="KV918797">
    <property type="protein sequence ID" value="OSX79131.1"/>
    <property type="molecule type" value="Genomic_DNA"/>
</dbReference>
<evidence type="ECO:0000313" key="3">
    <source>
        <dbReference type="Proteomes" id="UP000218209"/>
    </source>
</evidence>
<reference evidence="2 3" key="1">
    <citation type="submission" date="2017-03" db="EMBL/GenBank/DDBJ databases">
        <title>WGS assembly of Porphyra umbilicalis.</title>
        <authorList>
            <person name="Brawley S.H."/>
            <person name="Blouin N.A."/>
            <person name="Ficko-Blean E."/>
            <person name="Wheeler G.L."/>
            <person name="Lohr M."/>
            <person name="Goodson H.V."/>
            <person name="Jenkins J.W."/>
            <person name="Blaby-Haas C.E."/>
            <person name="Helliwell K.E."/>
            <person name="Chan C."/>
            <person name="Marriage T."/>
            <person name="Bhattacharya D."/>
            <person name="Klein A.S."/>
            <person name="Badis Y."/>
            <person name="Brodie J."/>
            <person name="Cao Y."/>
            <person name="Collen J."/>
            <person name="Dittami S.M."/>
            <person name="Gachon C.M."/>
            <person name="Green B.R."/>
            <person name="Karpowicz S."/>
            <person name="Kim J.W."/>
            <person name="Kudahl U."/>
            <person name="Lin S."/>
            <person name="Michel G."/>
            <person name="Mittag M."/>
            <person name="Olson B.J."/>
            <person name="Pangilinan J."/>
            <person name="Peng Y."/>
            <person name="Qiu H."/>
            <person name="Shu S."/>
            <person name="Singer J.T."/>
            <person name="Smith A.G."/>
            <person name="Sprecher B.N."/>
            <person name="Wagner V."/>
            <person name="Wang W."/>
            <person name="Wang Z.-Y."/>
            <person name="Yan J."/>
            <person name="Yarish C."/>
            <person name="Zoeuner-Riek S."/>
            <person name="Zhuang Y."/>
            <person name="Zou Y."/>
            <person name="Lindquist E.A."/>
            <person name="Grimwood J."/>
            <person name="Barry K."/>
            <person name="Rokhsar D.S."/>
            <person name="Schmutz J."/>
            <person name="Stiller J.W."/>
            <person name="Grossman A.R."/>
            <person name="Prochnik S.E."/>
        </authorList>
    </citation>
    <scope>NUCLEOTIDE SEQUENCE [LARGE SCALE GENOMIC DNA]</scope>
    <source>
        <strain evidence="2">4086291</strain>
    </source>
</reference>
<dbReference type="Proteomes" id="UP000218209">
    <property type="component" value="Unassembled WGS sequence"/>
</dbReference>
<evidence type="ECO:0000313" key="2">
    <source>
        <dbReference type="EMBL" id="OSX79131.1"/>
    </source>
</evidence>
<sequence length="270" mass="27678">MIGSAAEEAKLRVGALEPIDIPDEIASSVLRQMRTYYQSDKSMLRQWAQLLKPACAMLIAKKTAAGKKPVTIGSYRALMPTACVNAVVKFKDGVYPRMVERPMLHKTSHIDEKTYLTVILVMAIQQQSFYLWLIAQFSHGAICLAGRERKKPLRGNNAGEDSADGDTTLGGDVHVGIGGDEGGHGRAAGGASASSNRAARRRTATSGGESVGGGAVPRAPPVGRPAGGSAGGSTNGGDSLPAGRSAAGRGMSSGGWPPGGAVGGGAAIVL</sequence>
<dbReference type="AlphaFoldDB" id="A0A1X6PE38"/>
<feature type="compositionally biased region" description="Gly residues" evidence="1">
    <location>
        <begin position="176"/>
        <end position="188"/>
    </location>
</feature>
<feature type="compositionally biased region" description="Gly residues" evidence="1">
    <location>
        <begin position="225"/>
        <end position="235"/>
    </location>
</feature>
<keyword evidence="3" id="KW-1185">Reference proteome</keyword>
<organism evidence="2 3">
    <name type="scientific">Porphyra umbilicalis</name>
    <name type="common">Purple laver</name>
    <name type="synonym">Red alga</name>
    <dbReference type="NCBI Taxonomy" id="2786"/>
    <lineage>
        <taxon>Eukaryota</taxon>
        <taxon>Rhodophyta</taxon>
        <taxon>Bangiophyceae</taxon>
        <taxon>Bangiales</taxon>
        <taxon>Bangiaceae</taxon>
        <taxon>Porphyra</taxon>
    </lineage>
</organism>
<proteinExistence type="predicted"/>
<feature type="region of interest" description="Disordered" evidence="1">
    <location>
        <begin position="151"/>
        <end position="270"/>
    </location>
</feature>
<accession>A0A1X6PE38</accession>
<evidence type="ECO:0000256" key="1">
    <source>
        <dbReference type="SAM" id="MobiDB-lite"/>
    </source>
</evidence>
<name>A0A1X6PE38_PORUM</name>
<protein>
    <submittedName>
        <fullName evidence="2">Uncharacterized protein</fullName>
    </submittedName>
</protein>